<comment type="subcellular location">
    <subcellularLocation>
        <location evidence="1">Cell membrane</location>
        <topology evidence="1">Multi-pass membrane protein</topology>
    </subcellularLocation>
</comment>
<evidence type="ECO:0000256" key="3">
    <source>
        <dbReference type="ARBA" id="ARBA00022692"/>
    </source>
</evidence>
<evidence type="ECO:0000256" key="6">
    <source>
        <dbReference type="SAM" id="Phobius"/>
    </source>
</evidence>
<dbReference type="PANTHER" id="PTHR30213:SF0">
    <property type="entry name" value="UPF0761 MEMBRANE PROTEIN YIHY"/>
    <property type="match status" value="1"/>
</dbReference>
<keyword evidence="3 6" id="KW-0812">Transmembrane</keyword>
<feature type="transmembrane region" description="Helical" evidence="6">
    <location>
        <begin position="118"/>
        <end position="142"/>
    </location>
</feature>
<dbReference type="InterPro" id="IPR017039">
    <property type="entry name" value="Virul_fac_BrkB"/>
</dbReference>
<dbReference type="Proteomes" id="UP000011910">
    <property type="component" value="Unassembled WGS sequence"/>
</dbReference>
<dbReference type="eggNOG" id="COG1295">
    <property type="taxonomic scope" value="Bacteria"/>
</dbReference>
<evidence type="ECO:0000256" key="4">
    <source>
        <dbReference type="ARBA" id="ARBA00022989"/>
    </source>
</evidence>
<accession>M7N0B9</accession>
<organism evidence="7 8">
    <name type="scientific">Cesiribacter andamanensis AMV16</name>
    <dbReference type="NCBI Taxonomy" id="1279009"/>
    <lineage>
        <taxon>Bacteria</taxon>
        <taxon>Pseudomonadati</taxon>
        <taxon>Bacteroidota</taxon>
        <taxon>Cytophagia</taxon>
        <taxon>Cytophagales</taxon>
        <taxon>Cesiribacteraceae</taxon>
        <taxon>Cesiribacter</taxon>
    </lineage>
</organism>
<sequence>MDNDQAMAFLQSVLPYSLYQMADSTISDILSRPRGGLLSFGVVFALFLATSGMVSLMNAFNRIHYTIEKRPYYKARGIATFLTLILAFVLVLAIALLVVGQLFINWVQHQNEMLEQSLFYLIIVLRFLIMFLFFLLAISSIYYLGPSIKQRWSFISPGSVLATCFCLAASFGFSAYISNFGLYNKLYGSIGALIALMLWIYMISVIILIGYTLNASIDVALDRKGVKTAQPAKMKVERVEMGHAQDS</sequence>
<keyword evidence="2" id="KW-1003">Cell membrane</keyword>
<evidence type="ECO:0000313" key="7">
    <source>
        <dbReference type="EMBL" id="EMR00666.1"/>
    </source>
</evidence>
<feature type="transmembrane region" description="Helical" evidence="6">
    <location>
        <begin position="154"/>
        <end position="177"/>
    </location>
</feature>
<dbReference type="NCBIfam" id="TIGR00765">
    <property type="entry name" value="yihY_not_rbn"/>
    <property type="match status" value="1"/>
</dbReference>
<evidence type="ECO:0000256" key="5">
    <source>
        <dbReference type="ARBA" id="ARBA00023136"/>
    </source>
</evidence>
<gene>
    <name evidence="7" type="ORF">ADICEAN_04207</name>
</gene>
<comment type="caution">
    <text evidence="7">The sequence shown here is derived from an EMBL/GenBank/DDBJ whole genome shotgun (WGS) entry which is preliminary data.</text>
</comment>
<feature type="transmembrane region" description="Helical" evidence="6">
    <location>
        <begin position="37"/>
        <end position="60"/>
    </location>
</feature>
<keyword evidence="8" id="KW-1185">Reference proteome</keyword>
<feature type="transmembrane region" description="Helical" evidence="6">
    <location>
        <begin position="81"/>
        <end position="106"/>
    </location>
</feature>
<dbReference type="OrthoDB" id="977385at2"/>
<keyword evidence="5 6" id="KW-0472">Membrane</keyword>
<proteinExistence type="predicted"/>
<dbReference type="Pfam" id="PF03631">
    <property type="entry name" value="Virul_fac_BrkB"/>
    <property type="match status" value="1"/>
</dbReference>
<name>M7N0B9_9BACT</name>
<dbReference type="STRING" id="1279009.ADICEAN_04207"/>
<evidence type="ECO:0000256" key="1">
    <source>
        <dbReference type="ARBA" id="ARBA00004651"/>
    </source>
</evidence>
<evidence type="ECO:0000313" key="8">
    <source>
        <dbReference type="Proteomes" id="UP000011910"/>
    </source>
</evidence>
<keyword evidence="4 6" id="KW-1133">Transmembrane helix</keyword>
<dbReference type="PIRSF" id="PIRSF035875">
    <property type="entry name" value="RNase_BN"/>
    <property type="match status" value="1"/>
</dbReference>
<feature type="transmembrane region" description="Helical" evidence="6">
    <location>
        <begin position="189"/>
        <end position="213"/>
    </location>
</feature>
<dbReference type="AlphaFoldDB" id="M7N0B9"/>
<dbReference type="GO" id="GO:0005886">
    <property type="term" value="C:plasma membrane"/>
    <property type="evidence" value="ECO:0007669"/>
    <property type="project" value="UniProtKB-SubCell"/>
</dbReference>
<reference evidence="7 8" key="1">
    <citation type="journal article" date="2013" name="Genome Announc.">
        <title>Draft Genome Sequence of Cesiribacter andamanensis Strain AMV16T, Isolated from a Soil Sample from a Mud Volcano in the Andaman Islands, India.</title>
        <authorList>
            <person name="Shivaji S."/>
            <person name="Ara S."/>
            <person name="Begum Z."/>
            <person name="Srinivas T.N."/>
            <person name="Singh A."/>
            <person name="Kumar Pinnaka A."/>
        </authorList>
    </citation>
    <scope>NUCLEOTIDE SEQUENCE [LARGE SCALE GENOMIC DNA]</scope>
    <source>
        <strain evidence="7 8">AMV16</strain>
    </source>
</reference>
<dbReference type="RefSeq" id="WP_009197582.1">
    <property type="nucleotide sequence ID" value="NZ_AODQ01000213.1"/>
</dbReference>
<evidence type="ECO:0008006" key="9">
    <source>
        <dbReference type="Google" id="ProtNLM"/>
    </source>
</evidence>
<dbReference type="EMBL" id="AODQ01000213">
    <property type="protein sequence ID" value="EMR00666.1"/>
    <property type="molecule type" value="Genomic_DNA"/>
</dbReference>
<evidence type="ECO:0000256" key="2">
    <source>
        <dbReference type="ARBA" id="ARBA00022475"/>
    </source>
</evidence>
<dbReference type="PANTHER" id="PTHR30213">
    <property type="entry name" value="INNER MEMBRANE PROTEIN YHJD"/>
    <property type="match status" value="1"/>
</dbReference>
<protein>
    <recommendedName>
        <fullName evidence="9">YihY family inner membrane protein</fullName>
    </recommendedName>
</protein>